<dbReference type="Pfam" id="PF21139">
    <property type="entry name" value="BT_MCC_alpha"/>
    <property type="match status" value="1"/>
</dbReference>
<dbReference type="PANTHER" id="PTHR18866:SF33">
    <property type="entry name" value="METHYLCROTONOYL-COA CARBOXYLASE SUBUNIT ALPHA, MITOCHONDRIAL-RELATED"/>
    <property type="match status" value="1"/>
</dbReference>
<dbReference type="InterPro" id="IPR000089">
    <property type="entry name" value="Biotin_lipoyl"/>
</dbReference>
<dbReference type="EMBL" id="JARHUD010000009">
    <property type="protein sequence ID" value="MDF2097136.1"/>
    <property type="molecule type" value="Genomic_DNA"/>
</dbReference>
<accession>A0ABT5YQS5</accession>
<name>A0ABT5YQS5_9PROT</name>
<evidence type="ECO:0000256" key="3">
    <source>
        <dbReference type="ARBA" id="ARBA00022741"/>
    </source>
</evidence>
<dbReference type="Gene3D" id="2.40.50.100">
    <property type="match status" value="1"/>
</dbReference>
<sequence>MFDKLLIANRGEIACRVAETARRLGIATVAVYSDADAGARHVDLADEAWRLGPAPPAESYLCVERLIEVARASGAQAVHPGYGFLSENADFAEACAAAGLVFVGPPPDAIRAMGSKSAAKALMARAGVPLVPGYHGEDQAPERLAQEADALGYPLLLKASAGGGGKGMRVIERPEDFAEALAGARREAQAAFGDDRMLLERYLTRPRHIEIQVFADGGGQVVHLFERDCSLQRRHQKVVEEAPAPGLDPALRQAMGEAAIAAAQAIGYEGAGTVEFILEDDAFFFMEMNTRLQVEHPVTEMITGLDLVEWQLRVAAGEPLPCGQQAIQARGHAIEARLYAEDPARGYLPTTGRLAHLRFPEGDPALRIDSGVREGDEITPYYDPMIAKLVVWGEDRDTALRRLRAGLEATEVAGPATNLTFLAAIARHPDFAAGGVDTGFLARCEPALTLPPDLNDPAIAALAVAAEAERRRVEVAGQAARSGDPWSPWWSSDGWRLNAESERRLHFTLGEAELVAGLRYGVAGLALEWQGRLLPLQWTLEAKGRLRVELAGRTLRAAVAWQGESLTLMRAGESLRLQLEDRQAAAADVEGVASGVVAPMPGKVVEVAVAVGEEVARGQLLLVLEAMKMEHSLRAPADGRVGALHVRAGDQVEEGVELLAFDPQPAAQSADGEAVA</sequence>
<evidence type="ECO:0000256" key="5">
    <source>
        <dbReference type="ARBA" id="ARBA00023267"/>
    </source>
</evidence>
<evidence type="ECO:0000256" key="6">
    <source>
        <dbReference type="PROSITE-ProRule" id="PRU00409"/>
    </source>
</evidence>
<evidence type="ECO:0000259" key="9">
    <source>
        <dbReference type="PROSITE" id="PS50979"/>
    </source>
</evidence>
<evidence type="ECO:0000256" key="1">
    <source>
        <dbReference type="ARBA" id="ARBA00001953"/>
    </source>
</evidence>
<feature type="domain" description="Biotin carboxylation" evidence="9">
    <location>
        <begin position="1"/>
        <end position="446"/>
    </location>
</feature>
<dbReference type="SMART" id="SM01209">
    <property type="entry name" value="GARS_A"/>
    <property type="match status" value="1"/>
</dbReference>
<dbReference type="SUPFAM" id="SSF51230">
    <property type="entry name" value="Single hybrid motif"/>
    <property type="match status" value="1"/>
</dbReference>
<dbReference type="Gene3D" id="3.30.470.20">
    <property type="entry name" value="ATP-grasp fold, B domain"/>
    <property type="match status" value="1"/>
</dbReference>
<evidence type="ECO:0000256" key="4">
    <source>
        <dbReference type="ARBA" id="ARBA00022840"/>
    </source>
</evidence>
<dbReference type="InterPro" id="IPR011053">
    <property type="entry name" value="Single_hybrid_motif"/>
</dbReference>
<evidence type="ECO:0000259" key="7">
    <source>
        <dbReference type="PROSITE" id="PS50968"/>
    </source>
</evidence>
<dbReference type="Pfam" id="PF02785">
    <property type="entry name" value="Biotin_carb_C"/>
    <property type="match status" value="1"/>
</dbReference>
<dbReference type="PROSITE" id="PS00867">
    <property type="entry name" value="CPSASE_2"/>
    <property type="match status" value="1"/>
</dbReference>
<dbReference type="InterPro" id="IPR005479">
    <property type="entry name" value="CPAse_ATP-bd"/>
</dbReference>
<dbReference type="InterPro" id="IPR048429">
    <property type="entry name" value="MCC_alpha_BT"/>
</dbReference>
<feature type="domain" description="ATP-grasp" evidence="8">
    <location>
        <begin position="120"/>
        <end position="316"/>
    </location>
</feature>
<dbReference type="Gene3D" id="3.30.700.40">
    <property type="match status" value="1"/>
</dbReference>
<keyword evidence="3 6" id="KW-0547">Nucleotide-binding</keyword>
<dbReference type="CDD" id="cd06850">
    <property type="entry name" value="biotinyl_domain"/>
    <property type="match status" value="1"/>
</dbReference>
<dbReference type="NCBIfam" id="NF006367">
    <property type="entry name" value="PRK08591.1"/>
    <property type="match status" value="1"/>
</dbReference>
<dbReference type="Pfam" id="PF02786">
    <property type="entry name" value="CPSase_L_D2"/>
    <property type="match status" value="1"/>
</dbReference>
<evidence type="ECO:0000259" key="8">
    <source>
        <dbReference type="PROSITE" id="PS50975"/>
    </source>
</evidence>
<dbReference type="InterPro" id="IPR016185">
    <property type="entry name" value="PreATP-grasp_dom_sf"/>
</dbReference>
<dbReference type="PROSITE" id="PS50975">
    <property type="entry name" value="ATP_GRASP"/>
    <property type="match status" value="1"/>
</dbReference>
<protein>
    <submittedName>
        <fullName evidence="10">Acetyl/propionyl/methylcrotonyl-CoA carboxylase subunit alpha</fullName>
    </submittedName>
</protein>
<dbReference type="PROSITE" id="PS50979">
    <property type="entry name" value="BC"/>
    <property type="match status" value="1"/>
</dbReference>
<dbReference type="InterPro" id="IPR005481">
    <property type="entry name" value="BC-like_N"/>
</dbReference>
<comment type="cofactor">
    <cofactor evidence="1">
        <name>biotin</name>
        <dbReference type="ChEBI" id="CHEBI:57586"/>
    </cofactor>
</comment>
<organism evidence="10 11">
    <name type="scientific">Aquibaculum arenosum</name>
    <dbReference type="NCBI Taxonomy" id="3032591"/>
    <lineage>
        <taxon>Bacteria</taxon>
        <taxon>Pseudomonadati</taxon>
        <taxon>Pseudomonadota</taxon>
        <taxon>Alphaproteobacteria</taxon>
        <taxon>Rhodospirillales</taxon>
        <taxon>Rhodovibrionaceae</taxon>
        <taxon>Aquibaculum</taxon>
    </lineage>
</organism>
<dbReference type="SMART" id="SM00878">
    <property type="entry name" value="Biotin_carb_C"/>
    <property type="match status" value="1"/>
</dbReference>
<keyword evidence="4 6" id="KW-0067">ATP-binding</keyword>
<keyword evidence="5" id="KW-0092">Biotin</keyword>
<dbReference type="Pfam" id="PF00364">
    <property type="entry name" value="Biotin_lipoyl"/>
    <property type="match status" value="1"/>
</dbReference>
<evidence type="ECO:0000256" key="2">
    <source>
        <dbReference type="ARBA" id="ARBA00022598"/>
    </source>
</evidence>
<feature type="domain" description="Lipoyl-binding" evidence="7">
    <location>
        <begin position="587"/>
        <end position="662"/>
    </location>
</feature>
<dbReference type="InterPro" id="IPR011764">
    <property type="entry name" value="Biotin_carboxylation_dom"/>
</dbReference>
<dbReference type="InterPro" id="IPR001882">
    <property type="entry name" value="Biotin_BS"/>
</dbReference>
<dbReference type="SUPFAM" id="SSF51246">
    <property type="entry name" value="Rudiment single hybrid motif"/>
    <property type="match status" value="1"/>
</dbReference>
<reference evidence="10 11" key="1">
    <citation type="submission" date="2023-03" db="EMBL/GenBank/DDBJ databases">
        <title>Fodinicurvata sp. CAU 1616 isolated from sea sendiment.</title>
        <authorList>
            <person name="Kim W."/>
        </authorList>
    </citation>
    <scope>NUCLEOTIDE SEQUENCE [LARGE SCALE GENOMIC DNA]</scope>
    <source>
        <strain evidence="10 11">CAU 1616</strain>
    </source>
</reference>
<dbReference type="SUPFAM" id="SSF56059">
    <property type="entry name" value="Glutathione synthetase ATP-binding domain-like"/>
    <property type="match status" value="1"/>
</dbReference>
<evidence type="ECO:0000313" key="10">
    <source>
        <dbReference type="EMBL" id="MDF2097136.1"/>
    </source>
</evidence>
<dbReference type="InterPro" id="IPR011761">
    <property type="entry name" value="ATP-grasp"/>
</dbReference>
<keyword evidence="2" id="KW-0436">Ligase</keyword>
<dbReference type="PROSITE" id="PS50968">
    <property type="entry name" value="BIOTINYL_LIPOYL"/>
    <property type="match status" value="1"/>
</dbReference>
<dbReference type="Pfam" id="PF00289">
    <property type="entry name" value="Biotin_carb_N"/>
    <property type="match status" value="1"/>
</dbReference>
<dbReference type="InterPro" id="IPR050856">
    <property type="entry name" value="Biotin_carboxylase_complex"/>
</dbReference>
<proteinExistence type="predicted"/>
<dbReference type="SUPFAM" id="SSF52440">
    <property type="entry name" value="PreATP-grasp domain"/>
    <property type="match status" value="1"/>
</dbReference>
<dbReference type="InterPro" id="IPR011054">
    <property type="entry name" value="Rudment_hybrid_motif"/>
</dbReference>
<comment type="caution">
    <text evidence="10">The sequence shown here is derived from an EMBL/GenBank/DDBJ whole genome shotgun (WGS) entry which is preliminary data.</text>
</comment>
<dbReference type="Proteomes" id="UP001215503">
    <property type="component" value="Unassembled WGS sequence"/>
</dbReference>
<dbReference type="InterPro" id="IPR005482">
    <property type="entry name" value="Biotin_COase_C"/>
</dbReference>
<dbReference type="PROSITE" id="PS00188">
    <property type="entry name" value="BIOTIN"/>
    <property type="match status" value="1"/>
</dbReference>
<keyword evidence="11" id="KW-1185">Reference proteome</keyword>
<gene>
    <name evidence="10" type="ORF">P2G67_14235</name>
</gene>
<dbReference type="PROSITE" id="PS00866">
    <property type="entry name" value="CPSASE_1"/>
    <property type="match status" value="1"/>
</dbReference>
<dbReference type="PANTHER" id="PTHR18866">
    <property type="entry name" value="CARBOXYLASE:PYRUVATE/ACETYL-COA/PROPIONYL-COA CARBOXYLASE"/>
    <property type="match status" value="1"/>
</dbReference>
<dbReference type="RefSeq" id="WP_275823911.1">
    <property type="nucleotide sequence ID" value="NZ_JARHUD010000009.1"/>
</dbReference>
<evidence type="ECO:0000313" key="11">
    <source>
        <dbReference type="Proteomes" id="UP001215503"/>
    </source>
</evidence>